<evidence type="ECO:0000313" key="2">
    <source>
        <dbReference type="Proteomes" id="UP000194127"/>
    </source>
</evidence>
<dbReference type="AlphaFoldDB" id="A0A1X6MXE6"/>
<gene>
    <name evidence="1" type="ORF">POSPLADRAFT_1040332</name>
</gene>
<dbReference type="EMBL" id="KZ110599">
    <property type="protein sequence ID" value="OSX61041.1"/>
    <property type="molecule type" value="Genomic_DNA"/>
</dbReference>
<proteinExistence type="predicted"/>
<reference evidence="1 2" key="1">
    <citation type="submission" date="2017-04" db="EMBL/GenBank/DDBJ databases">
        <title>Genome Sequence of the Model Brown-Rot Fungus Postia placenta SB12.</title>
        <authorList>
            <consortium name="DOE Joint Genome Institute"/>
            <person name="Gaskell J."/>
            <person name="Kersten P."/>
            <person name="Larrondo L.F."/>
            <person name="Canessa P."/>
            <person name="Martinez D."/>
            <person name="Hibbett D."/>
            <person name="Schmoll M."/>
            <person name="Kubicek C.P."/>
            <person name="Martinez A.T."/>
            <person name="Yadav J."/>
            <person name="Master E."/>
            <person name="Magnuson J.K."/>
            <person name="James T."/>
            <person name="Yaver D."/>
            <person name="Berka R."/>
            <person name="Labutti K."/>
            <person name="Lipzen A."/>
            <person name="Aerts A."/>
            <person name="Barry K."/>
            <person name="Henrissat B."/>
            <person name="Blanchette R."/>
            <person name="Grigoriev I."/>
            <person name="Cullen D."/>
        </authorList>
    </citation>
    <scope>NUCLEOTIDE SEQUENCE [LARGE SCALE GENOMIC DNA]</scope>
    <source>
        <strain evidence="1 2">MAD-698-R-SB12</strain>
    </source>
</reference>
<evidence type="ECO:0000313" key="1">
    <source>
        <dbReference type="EMBL" id="OSX61041.1"/>
    </source>
</evidence>
<organism evidence="1 2">
    <name type="scientific">Postia placenta MAD-698-R-SB12</name>
    <dbReference type="NCBI Taxonomy" id="670580"/>
    <lineage>
        <taxon>Eukaryota</taxon>
        <taxon>Fungi</taxon>
        <taxon>Dikarya</taxon>
        <taxon>Basidiomycota</taxon>
        <taxon>Agaricomycotina</taxon>
        <taxon>Agaricomycetes</taxon>
        <taxon>Polyporales</taxon>
        <taxon>Adustoporiaceae</taxon>
        <taxon>Rhodonia</taxon>
    </lineage>
</organism>
<dbReference type="GeneID" id="36322675"/>
<name>A0A1X6MXE6_9APHY</name>
<accession>A0A1X6MXE6</accession>
<dbReference type="RefSeq" id="XP_024337835.1">
    <property type="nucleotide sequence ID" value="XM_024477725.1"/>
</dbReference>
<keyword evidence="2" id="KW-1185">Reference proteome</keyword>
<sequence>MAGEGARRPTAAWPARNPITNCPSAHVQSAVGSVYSSFSDTHRLRAAVYGQQCKSRPKNHIVGAT</sequence>
<protein>
    <submittedName>
        <fullName evidence="1">Uncharacterized protein</fullName>
    </submittedName>
</protein>
<dbReference type="Proteomes" id="UP000194127">
    <property type="component" value="Unassembled WGS sequence"/>
</dbReference>